<dbReference type="OrthoDB" id="5239281at2759"/>
<feature type="domain" description="Myb-like DNA-binding" evidence="2">
    <location>
        <begin position="19"/>
        <end position="64"/>
    </location>
</feature>
<dbReference type="InterPro" id="IPR054505">
    <property type="entry name" value="Myb_DNA-bind_8"/>
</dbReference>
<proteinExistence type="predicted"/>
<dbReference type="EMBL" id="WOWK01000005">
    <property type="protein sequence ID" value="KAF0330930.1"/>
    <property type="molecule type" value="Genomic_DNA"/>
</dbReference>
<organism evidence="3 4">
    <name type="scientific">Colletotrichum asianum</name>
    <dbReference type="NCBI Taxonomy" id="702518"/>
    <lineage>
        <taxon>Eukaryota</taxon>
        <taxon>Fungi</taxon>
        <taxon>Dikarya</taxon>
        <taxon>Ascomycota</taxon>
        <taxon>Pezizomycotina</taxon>
        <taxon>Sordariomycetes</taxon>
        <taxon>Hypocreomycetidae</taxon>
        <taxon>Glomerellales</taxon>
        <taxon>Glomerellaceae</taxon>
        <taxon>Colletotrichum</taxon>
        <taxon>Colletotrichum gloeosporioides species complex</taxon>
    </lineage>
</organism>
<evidence type="ECO:0000256" key="1">
    <source>
        <dbReference type="SAM" id="MobiDB-lite"/>
    </source>
</evidence>
<feature type="compositionally biased region" description="Low complexity" evidence="1">
    <location>
        <begin position="67"/>
        <end position="84"/>
    </location>
</feature>
<feature type="compositionally biased region" description="Basic residues" evidence="1">
    <location>
        <begin position="93"/>
        <end position="110"/>
    </location>
</feature>
<dbReference type="AlphaFoldDB" id="A0A8H3WRB1"/>
<feature type="compositionally biased region" description="Basic and acidic residues" evidence="1">
    <location>
        <begin position="122"/>
        <end position="141"/>
    </location>
</feature>
<evidence type="ECO:0000313" key="3">
    <source>
        <dbReference type="EMBL" id="KAF0330930.1"/>
    </source>
</evidence>
<protein>
    <recommendedName>
        <fullName evidence="2">Myb-like DNA-binding domain-containing protein</fullName>
    </recommendedName>
</protein>
<reference evidence="3 4" key="1">
    <citation type="submission" date="2019-12" db="EMBL/GenBank/DDBJ databases">
        <title>A genome sequence resource for the geographically widespread anthracnose pathogen Colletotrichum asianum.</title>
        <authorList>
            <person name="Meng Y."/>
        </authorList>
    </citation>
    <scope>NUCLEOTIDE SEQUENCE [LARGE SCALE GENOMIC DNA]</scope>
    <source>
        <strain evidence="3 4">ICMP 18580</strain>
    </source>
</reference>
<name>A0A8H3WRB1_9PEZI</name>
<comment type="caution">
    <text evidence="3">The sequence shown here is derived from an EMBL/GenBank/DDBJ whole genome shotgun (WGS) entry which is preliminary data.</text>
</comment>
<evidence type="ECO:0000259" key="2">
    <source>
        <dbReference type="Pfam" id="PF22980"/>
    </source>
</evidence>
<dbReference type="Pfam" id="PF22980">
    <property type="entry name" value="Myb_DNA-bind_8"/>
    <property type="match status" value="1"/>
</dbReference>
<feature type="region of interest" description="Disordered" evidence="1">
    <location>
        <begin position="60"/>
        <end position="150"/>
    </location>
</feature>
<evidence type="ECO:0000313" key="4">
    <source>
        <dbReference type="Proteomes" id="UP000434172"/>
    </source>
</evidence>
<sequence>MPPKKNTDAEGGATALSETETRFLKAMFDHMNSRPDIDWDKVATDLGMTAKSAKERFRVLGKRHNWGTSTAGAGSGNGSPAKGPLAPKNASKVAKKATPQKKGIARKKTKKDIEESDGDEDISSKLESDSDGKSAADDEFMKNGNGSDSE</sequence>
<accession>A0A8H3WRB1</accession>
<gene>
    <name evidence="3" type="ORF">GQ607_001799</name>
</gene>
<dbReference type="Proteomes" id="UP000434172">
    <property type="component" value="Unassembled WGS sequence"/>
</dbReference>
<keyword evidence="4" id="KW-1185">Reference proteome</keyword>